<comment type="caution">
    <text evidence="1">The sequence shown here is derived from an EMBL/GenBank/DDBJ whole genome shotgun (WGS) entry which is preliminary data.</text>
</comment>
<evidence type="ECO:0000313" key="1">
    <source>
        <dbReference type="EMBL" id="MBB6122782.1"/>
    </source>
</evidence>
<gene>
    <name evidence="1" type="ORF">FHS92_000489</name>
</gene>
<dbReference type="AlphaFoldDB" id="A0A841IXB1"/>
<dbReference type="EMBL" id="JACIJP010000001">
    <property type="protein sequence ID" value="MBB6122782.1"/>
    <property type="molecule type" value="Genomic_DNA"/>
</dbReference>
<keyword evidence="2" id="KW-1185">Reference proteome</keyword>
<accession>A0A841IXB1</accession>
<dbReference type="Proteomes" id="UP000552700">
    <property type="component" value="Unassembled WGS sequence"/>
</dbReference>
<evidence type="ECO:0008006" key="3">
    <source>
        <dbReference type="Google" id="ProtNLM"/>
    </source>
</evidence>
<name>A0A841IXB1_9SPHN</name>
<protein>
    <recommendedName>
        <fullName evidence="3">SCP2 domain-containing protein</fullName>
    </recommendedName>
</protein>
<proteinExistence type="predicted"/>
<reference evidence="1 2" key="1">
    <citation type="submission" date="2020-08" db="EMBL/GenBank/DDBJ databases">
        <title>Genomic Encyclopedia of Type Strains, Phase IV (KMG-IV): sequencing the most valuable type-strain genomes for metagenomic binning, comparative biology and taxonomic classification.</title>
        <authorList>
            <person name="Goeker M."/>
        </authorList>
    </citation>
    <scope>NUCLEOTIDE SEQUENCE [LARGE SCALE GENOMIC DNA]</scope>
    <source>
        <strain evidence="1 2">DSM 102255</strain>
    </source>
</reference>
<sequence length="167" mass="18053">MMMHASGNSPGSTAQRITEEEHVMTTANDVHAKIRQGTEEWFYMAGSVIVQAIEDAGVSPSENFSLVERYTDGTVMSNGLVQGIRIEIIDGRPSFRVGAQENESADVTVEVTAAAARKLNALHNSSPDYEAVRTAFLNTGEMRVTGDVAKIGSWLDAAHDPIVDRTT</sequence>
<evidence type="ECO:0000313" key="2">
    <source>
        <dbReference type="Proteomes" id="UP000552700"/>
    </source>
</evidence>
<dbReference type="RefSeq" id="WP_221230860.1">
    <property type="nucleotide sequence ID" value="NZ_JACIJP010000001.1"/>
</dbReference>
<organism evidence="1 2">
    <name type="scientific">Sphingobium subterraneum</name>
    <dbReference type="NCBI Taxonomy" id="627688"/>
    <lineage>
        <taxon>Bacteria</taxon>
        <taxon>Pseudomonadati</taxon>
        <taxon>Pseudomonadota</taxon>
        <taxon>Alphaproteobacteria</taxon>
        <taxon>Sphingomonadales</taxon>
        <taxon>Sphingomonadaceae</taxon>
        <taxon>Sphingobium</taxon>
    </lineage>
</organism>